<feature type="domain" description="Fatty acid desaturase" evidence="2">
    <location>
        <begin position="90"/>
        <end position="357"/>
    </location>
</feature>
<proteinExistence type="predicted"/>
<dbReference type="KEGG" id="spar:SPRG_02224"/>
<evidence type="ECO:0000313" key="4">
    <source>
        <dbReference type="Proteomes" id="UP000030745"/>
    </source>
</evidence>
<sequence length="393" mass="44213">MCQGQAPSKANALRAAGYRPVAGTPEPLPLEPPTITLKDLRAAIPAHCFERSAATSFYHLAKNLAICAGVFVVGLQLAATDLPLAAKLVAWPIYWFVQGTYFTGIWVIAHECGHQAFSASEVLNDTVGIILHSLLFVPYHSWKITHRRHHSNTGSCENDEVFTPTPRSVVEAKHDHSLLEESPLYNLYGIVMMLLVGWMPGYLFFNATGPTKYAGLAKSHFNPYAAFFLPKERLSIWWSDLCFVAALGLFGYGVSVFGILDVARHYLVPYLICNAYLVLITYLQHTDTYVPHFRGDEWNWLRGALCTVDRSFGAWIDGAIHHIADTHVTHHIFSKMPFYHAMEATQAITPLLGKYYLIDPTPIPIALWRSFTHCKYVEDDGNVVFYKRKLQEK</sequence>
<accession>A0A067D308</accession>
<dbReference type="GO" id="GO:0016491">
    <property type="term" value="F:oxidoreductase activity"/>
    <property type="evidence" value="ECO:0007669"/>
    <property type="project" value="InterPro"/>
</dbReference>
<dbReference type="Proteomes" id="UP000030745">
    <property type="component" value="Unassembled WGS sequence"/>
</dbReference>
<dbReference type="GeneID" id="24124785"/>
<name>A0A067D308_SAPPC</name>
<dbReference type="OMA" id="FYLFHNY"/>
<keyword evidence="1" id="KW-0812">Transmembrane</keyword>
<dbReference type="CDD" id="cd03507">
    <property type="entry name" value="Delta12-FADS-like"/>
    <property type="match status" value="1"/>
</dbReference>
<dbReference type="InterPro" id="IPR005804">
    <property type="entry name" value="FA_desaturase_dom"/>
</dbReference>
<gene>
    <name evidence="3" type="ORF">SPRG_02224</name>
</gene>
<evidence type="ECO:0000256" key="1">
    <source>
        <dbReference type="SAM" id="Phobius"/>
    </source>
</evidence>
<evidence type="ECO:0000259" key="2">
    <source>
        <dbReference type="Pfam" id="PF00487"/>
    </source>
</evidence>
<keyword evidence="1" id="KW-1133">Transmembrane helix</keyword>
<dbReference type="GO" id="GO:0006629">
    <property type="term" value="P:lipid metabolic process"/>
    <property type="evidence" value="ECO:0007669"/>
    <property type="project" value="InterPro"/>
</dbReference>
<dbReference type="InterPro" id="IPR012171">
    <property type="entry name" value="Fatty_acid_desaturase"/>
</dbReference>
<reference evidence="3 4" key="1">
    <citation type="journal article" date="2013" name="PLoS Genet.">
        <title>Distinctive expansion of potential virulence genes in the genome of the oomycete fish pathogen Saprolegnia parasitica.</title>
        <authorList>
            <person name="Jiang R.H."/>
            <person name="de Bruijn I."/>
            <person name="Haas B.J."/>
            <person name="Belmonte R."/>
            <person name="Lobach L."/>
            <person name="Christie J."/>
            <person name="van den Ackerveken G."/>
            <person name="Bottin A."/>
            <person name="Bulone V."/>
            <person name="Diaz-Moreno S.M."/>
            <person name="Dumas B."/>
            <person name="Fan L."/>
            <person name="Gaulin E."/>
            <person name="Govers F."/>
            <person name="Grenville-Briggs L.J."/>
            <person name="Horner N.R."/>
            <person name="Levin J.Z."/>
            <person name="Mammella M."/>
            <person name="Meijer H.J."/>
            <person name="Morris P."/>
            <person name="Nusbaum C."/>
            <person name="Oome S."/>
            <person name="Phillips A.J."/>
            <person name="van Rooyen D."/>
            <person name="Rzeszutek E."/>
            <person name="Saraiva M."/>
            <person name="Secombes C.J."/>
            <person name="Seidl M.F."/>
            <person name="Snel B."/>
            <person name="Stassen J.H."/>
            <person name="Sykes S."/>
            <person name="Tripathy S."/>
            <person name="van den Berg H."/>
            <person name="Vega-Arreguin J.C."/>
            <person name="Wawra S."/>
            <person name="Young S.K."/>
            <person name="Zeng Q."/>
            <person name="Dieguez-Uribeondo J."/>
            <person name="Russ C."/>
            <person name="Tyler B.M."/>
            <person name="van West P."/>
        </authorList>
    </citation>
    <scope>NUCLEOTIDE SEQUENCE [LARGE SCALE GENOMIC DNA]</scope>
    <source>
        <strain evidence="3 4">CBS 223.65</strain>
    </source>
</reference>
<dbReference type="AlphaFoldDB" id="A0A067D308"/>
<feature type="transmembrane region" description="Helical" evidence="1">
    <location>
        <begin position="185"/>
        <end position="205"/>
    </location>
</feature>
<feature type="transmembrane region" description="Helical" evidence="1">
    <location>
        <begin position="266"/>
        <end position="284"/>
    </location>
</feature>
<evidence type="ECO:0000313" key="3">
    <source>
        <dbReference type="EMBL" id="KDO33417.1"/>
    </source>
</evidence>
<dbReference type="PANTHER" id="PTHR32100">
    <property type="entry name" value="OMEGA-6 FATTY ACID DESATURASE, CHLOROPLASTIC"/>
    <property type="match status" value="1"/>
</dbReference>
<keyword evidence="1" id="KW-0472">Membrane</keyword>
<organism evidence="3 4">
    <name type="scientific">Saprolegnia parasitica (strain CBS 223.65)</name>
    <dbReference type="NCBI Taxonomy" id="695850"/>
    <lineage>
        <taxon>Eukaryota</taxon>
        <taxon>Sar</taxon>
        <taxon>Stramenopiles</taxon>
        <taxon>Oomycota</taxon>
        <taxon>Saprolegniomycetes</taxon>
        <taxon>Saprolegniales</taxon>
        <taxon>Saprolegniaceae</taxon>
        <taxon>Saprolegnia</taxon>
    </lineage>
</organism>
<feature type="transmembrane region" description="Helical" evidence="1">
    <location>
        <begin position="91"/>
        <end position="110"/>
    </location>
</feature>
<protein>
    <recommendedName>
        <fullName evidence="2">Fatty acid desaturase domain-containing protein</fullName>
    </recommendedName>
</protein>
<dbReference type="STRING" id="695850.A0A067D308"/>
<dbReference type="RefSeq" id="XP_012196163.1">
    <property type="nucleotide sequence ID" value="XM_012340773.1"/>
</dbReference>
<keyword evidence="4" id="KW-1185">Reference proteome</keyword>
<feature type="transmembrane region" description="Helical" evidence="1">
    <location>
        <begin position="241"/>
        <end position="260"/>
    </location>
</feature>
<dbReference type="EMBL" id="KK583193">
    <property type="protein sequence ID" value="KDO33417.1"/>
    <property type="molecule type" value="Genomic_DNA"/>
</dbReference>
<dbReference type="OrthoDB" id="1461976at2759"/>
<dbReference type="VEuPathDB" id="FungiDB:SPRG_02224"/>
<feature type="transmembrane region" description="Helical" evidence="1">
    <location>
        <begin position="60"/>
        <end position="79"/>
    </location>
</feature>
<dbReference type="Pfam" id="PF00487">
    <property type="entry name" value="FA_desaturase"/>
    <property type="match status" value="1"/>
</dbReference>